<feature type="transmembrane region" description="Helical" evidence="1">
    <location>
        <begin position="301"/>
        <end position="318"/>
    </location>
</feature>
<keyword evidence="1" id="KW-0812">Transmembrane</keyword>
<feature type="domain" description="DUF4350" evidence="2">
    <location>
        <begin position="47"/>
        <end position="244"/>
    </location>
</feature>
<dbReference type="EMBL" id="CACVAQ010000056">
    <property type="protein sequence ID" value="CAA6800737.1"/>
    <property type="molecule type" value="Genomic_DNA"/>
</dbReference>
<keyword evidence="1" id="KW-0472">Membrane</keyword>
<accession>A0A6S6RXF2</accession>
<evidence type="ECO:0000259" key="2">
    <source>
        <dbReference type="Pfam" id="PF14258"/>
    </source>
</evidence>
<protein>
    <recommendedName>
        <fullName evidence="2">DUF4350 domain-containing protein</fullName>
    </recommendedName>
</protein>
<sequence>MNKYAPLLIGGLVLVGLIAYFASNQQGFYRWDRDYKVEGENPYDMKVLYELLENQFELEEFDERVEKELSDEPETAKGTSYLYIGQQAKYTEDEAWHLRDYVRAGGEAFIITENIHDSLAEILLYAEDCGGFANWSGQNQQIKKEKVYASFEHPSIQDHYYEFEYLYENYAKAHHWSFIPSSAFCDSDDSEAQYRDYPLASLGSFVDEEKKEYINFARMKVGEGYFYFHTNPVMFSNIYLIDTAGLEYANYVLAHVKTGQLYWDRESAMRPTKEGEKRKDKPRIAAKSPLEYIFSQPALRWSWYLFLGLGLIYVIFGAKRRQRKIPILEKNRNTSLEFVETIGRLYFQQQDHKGIIKKQMHLFLAHLRQRYNLITRDLDDKLIHRIAVRSKVDKEIINDIFVEYFRLRKTLETPYSKVDVDTLNNFYLLIDKFHQEVHKMEFVDTGVA</sequence>
<organism evidence="3">
    <name type="scientific">uncultured Aureispira sp</name>
    <dbReference type="NCBI Taxonomy" id="1331704"/>
    <lineage>
        <taxon>Bacteria</taxon>
        <taxon>Pseudomonadati</taxon>
        <taxon>Bacteroidota</taxon>
        <taxon>Saprospiria</taxon>
        <taxon>Saprospirales</taxon>
        <taxon>Saprospiraceae</taxon>
        <taxon>Aureispira</taxon>
        <taxon>environmental samples</taxon>
    </lineage>
</organism>
<name>A0A6S6RXF2_9BACT</name>
<evidence type="ECO:0000313" key="3">
    <source>
        <dbReference type="EMBL" id="CAA6800737.1"/>
    </source>
</evidence>
<gene>
    <name evidence="3" type="ORF">HELGO_WM30349</name>
</gene>
<dbReference type="InterPro" id="IPR025646">
    <property type="entry name" value="DUF4350"/>
</dbReference>
<dbReference type="Pfam" id="PF14258">
    <property type="entry name" value="DUF4350"/>
    <property type="match status" value="1"/>
</dbReference>
<reference evidence="3" key="1">
    <citation type="submission" date="2020-01" db="EMBL/GenBank/DDBJ databases">
        <authorList>
            <person name="Meier V. D."/>
            <person name="Meier V D."/>
        </authorList>
    </citation>
    <scope>NUCLEOTIDE SEQUENCE</scope>
    <source>
        <strain evidence="3">HLG_WM_MAG_10</strain>
    </source>
</reference>
<proteinExistence type="predicted"/>
<dbReference type="AlphaFoldDB" id="A0A6S6RXF2"/>
<keyword evidence="1" id="KW-1133">Transmembrane helix</keyword>
<evidence type="ECO:0000256" key="1">
    <source>
        <dbReference type="SAM" id="Phobius"/>
    </source>
</evidence>